<dbReference type="PROSITE" id="PS01081">
    <property type="entry name" value="HTH_TETR_1"/>
    <property type="match status" value="1"/>
</dbReference>
<keyword evidence="8" id="KW-1185">Reference proteome</keyword>
<sequence length="207" mass="23036">MKEETMPQQESSRPGRGRPRDPARGEAIRQATLELLDELGYHGLTMVDVAQRAGVAKTTIYRRWDSKAEMVLDAIAEQVVPREFEETGDALADLRSVVAQFYARVAGRAHTELPMAPAALLREAELTDAFHKRFVTPMRDHARALAERAIEQGKLREDVDPTMLVDLLTAPAVYKPVVLDERAGADDADALFVMVMRGCLRGDEPRV</sequence>
<evidence type="ECO:0000259" key="6">
    <source>
        <dbReference type="PROSITE" id="PS50977"/>
    </source>
</evidence>
<organism evidence="7 8">
    <name type="scientific">Persicimonas caeni</name>
    <dbReference type="NCBI Taxonomy" id="2292766"/>
    <lineage>
        <taxon>Bacteria</taxon>
        <taxon>Deltaproteobacteria</taxon>
        <taxon>Bradymonadales</taxon>
        <taxon>Bradymonadaceae</taxon>
        <taxon>Persicimonas</taxon>
    </lineage>
</organism>
<feature type="compositionally biased region" description="Polar residues" evidence="5">
    <location>
        <begin position="1"/>
        <end position="12"/>
    </location>
</feature>
<dbReference type="InterPro" id="IPR009057">
    <property type="entry name" value="Homeodomain-like_sf"/>
</dbReference>
<name>A0A4Y6PVL7_PERCE</name>
<gene>
    <name evidence="7" type="ORF">FIV42_16575</name>
</gene>
<dbReference type="Proteomes" id="UP000315995">
    <property type="component" value="Chromosome"/>
</dbReference>
<feature type="domain" description="HTH tetR-type" evidence="6">
    <location>
        <begin position="22"/>
        <end position="82"/>
    </location>
</feature>
<dbReference type="PROSITE" id="PS50977">
    <property type="entry name" value="HTH_TETR_2"/>
    <property type="match status" value="1"/>
</dbReference>
<evidence type="ECO:0000256" key="5">
    <source>
        <dbReference type="SAM" id="MobiDB-lite"/>
    </source>
</evidence>
<dbReference type="PANTHER" id="PTHR30055">
    <property type="entry name" value="HTH-TYPE TRANSCRIPTIONAL REGULATOR RUTR"/>
    <property type="match status" value="1"/>
</dbReference>
<accession>A0A4Y6PVL7</accession>
<accession>A0A5B8Y6F7</accession>
<dbReference type="SUPFAM" id="SSF46689">
    <property type="entry name" value="Homeodomain-like"/>
    <property type="match status" value="1"/>
</dbReference>
<dbReference type="OrthoDB" id="9796019at2"/>
<protein>
    <submittedName>
        <fullName evidence="7">TetR/AcrR family transcriptional regulator</fullName>
    </submittedName>
</protein>
<reference evidence="7 8" key="1">
    <citation type="submission" date="2019-06" db="EMBL/GenBank/DDBJ databases">
        <title>Persicimonas caeni gen. nov., sp. nov., a predatory bacterium isolated from solar saltern.</title>
        <authorList>
            <person name="Wang S."/>
        </authorList>
    </citation>
    <scope>NUCLEOTIDE SEQUENCE [LARGE SCALE GENOMIC DNA]</scope>
    <source>
        <strain evidence="7 8">YN101</strain>
    </source>
</reference>
<keyword evidence="2 4" id="KW-0238">DNA-binding</keyword>
<evidence type="ECO:0000256" key="1">
    <source>
        <dbReference type="ARBA" id="ARBA00023015"/>
    </source>
</evidence>
<proteinExistence type="predicted"/>
<dbReference type="Gene3D" id="1.10.357.10">
    <property type="entry name" value="Tetracycline Repressor, domain 2"/>
    <property type="match status" value="1"/>
</dbReference>
<evidence type="ECO:0000313" key="8">
    <source>
        <dbReference type="Proteomes" id="UP000315995"/>
    </source>
</evidence>
<dbReference type="PRINTS" id="PR00455">
    <property type="entry name" value="HTHTETR"/>
</dbReference>
<dbReference type="Pfam" id="PF16859">
    <property type="entry name" value="TetR_C_11"/>
    <property type="match status" value="1"/>
</dbReference>
<dbReference type="EMBL" id="CP041186">
    <property type="protein sequence ID" value="QDG52293.1"/>
    <property type="molecule type" value="Genomic_DNA"/>
</dbReference>
<dbReference type="PANTHER" id="PTHR30055:SF148">
    <property type="entry name" value="TETR-FAMILY TRANSCRIPTIONAL REGULATOR"/>
    <property type="match status" value="1"/>
</dbReference>
<dbReference type="SUPFAM" id="SSF48498">
    <property type="entry name" value="Tetracyclin repressor-like, C-terminal domain"/>
    <property type="match status" value="1"/>
</dbReference>
<evidence type="ECO:0000256" key="3">
    <source>
        <dbReference type="ARBA" id="ARBA00023163"/>
    </source>
</evidence>
<keyword evidence="1" id="KW-0805">Transcription regulation</keyword>
<dbReference type="AlphaFoldDB" id="A0A4Y6PVL7"/>
<dbReference type="GO" id="GO:0000976">
    <property type="term" value="F:transcription cis-regulatory region binding"/>
    <property type="evidence" value="ECO:0007669"/>
    <property type="project" value="TreeGrafter"/>
</dbReference>
<dbReference type="InterPro" id="IPR036271">
    <property type="entry name" value="Tet_transcr_reg_TetR-rel_C_sf"/>
</dbReference>
<dbReference type="GO" id="GO:0003700">
    <property type="term" value="F:DNA-binding transcription factor activity"/>
    <property type="evidence" value="ECO:0007669"/>
    <property type="project" value="TreeGrafter"/>
</dbReference>
<dbReference type="Gene3D" id="1.10.10.60">
    <property type="entry name" value="Homeodomain-like"/>
    <property type="match status" value="1"/>
</dbReference>
<feature type="DNA-binding region" description="H-T-H motif" evidence="4">
    <location>
        <begin position="45"/>
        <end position="64"/>
    </location>
</feature>
<evidence type="ECO:0000256" key="2">
    <source>
        <dbReference type="ARBA" id="ARBA00023125"/>
    </source>
</evidence>
<dbReference type="InterPro" id="IPR011075">
    <property type="entry name" value="TetR_C"/>
</dbReference>
<dbReference type="InterPro" id="IPR023772">
    <property type="entry name" value="DNA-bd_HTH_TetR-type_CS"/>
</dbReference>
<evidence type="ECO:0000256" key="4">
    <source>
        <dbReference type="PROSITE-ProRule" id="PRU00335"/>
    </source>
</evidence>
<dbReference type="InterPro" id="IPR050109">
    <property type="entry name" value="HTH-type_TetR-like_transc_reg"/>
</dbReference>
<dbReference type="RefSeq" id="WP_141198765.1">
    <property type="nucleotide sequence ID" value="NZ_CP041186.1"/>
</dbReference>
<feature type="region of interest" description="Disordered" evidence="5">
    <location>
        <begin position="1"/>
        <end position="23"/>
    </location>
</feature>
<evidence type="ECO:0000313" key="7">
    <source>
        <dbReference type="EMBL" id="QDG52293.1"/>
    </source>
</evidence>
<keyword evidence="3" id="KW-0804">Transcription</keyword>
<dbReference type="InterPro" id="IPR001647">
    <property type="entry name" value="HTH_TetR"/>
</dbReference>
<dbReference type="Pfam" id="PF00440">
    <property type="entry name" value="TetR_N"/>
    <property type="match status" value="1"/>
</dbReference>